<dbReference type="Gene3D" id="2.10.90.10">
    <property type="entry name" value="Cystine-knot cytokines"/>
    <property type="match status" value="1"/>
</dbReference>
<evidence type="ECO:0008006" key="4">
    <source>
        <dbReference type="Google" id="ProtNLM"/>
    </source>
</evidence>
<dbReference type="EMBL" id="CAKOFQ010007188">
    <property type="protein sequence ID" value="CAH1993944.1"/>
    <property type="molecule type" value="Genomic_DNA"/>
</dbReference>
<dbReference type="AlphaFoldDB" id="A0A9P0LCB6"/>
<gene>
    <name evidence="2" type="ORF">ACAOBT_LOCUS21832</name>
</gene>
<proteinExistence type="predicted"/>
<feature type="signal peptide" evidence="1">
    <location>
        <begin position="1"/>
        <end position="17"/>
    </location>
</feature>
<dbReference type="SUPFAM" id="SSF57501">
    <property type="entry name" value="Cystine-knot cytokines"/>
    <property type="match status" value="1"/>
</dbReference>
<keyword evidence="3" id="KW-1185">Reference proteome</keyword>
<comment type="caution">
    <text evidence="2">The sequence shown here is derived from an EMBL/GenBank/DDBJ whole genome shotgun (WGS) entry which is preliminary data.</text>
</comment>
<reference evidence="2" key="1">
    <citation type="submission" date="2022-03" db="EMBL/GenBank/DDBJ databases">
        <authorList>
            <person name="Sayadi A."/>
        </authorList>
    </citation>
    <scope>NUCLEOTIDE SEQUENCE</scope>
</reference>
<keyword evidence="1" id="KW-0732">Signal</keyword>
<dbReference type="Proteomes" id="UP001152888">
    <property type="component" value="Unassembled WGS sequence"/>
</dbReference>
<evidence type="ECO:0000313" key="2">
    <source>
        <dbReference type="EMBL" id="CAH1993944.1"/>
    </source>
</evidence>
<evidence type="ECO:0000256" key="1">
    <source>
        <dbReference type="SAM" id="SignalP"/>
    </source>
</evidence>
<feature type="chain" id="PRO_5040142561" description="Platelet-derived growth factor (PDGF) family profile domain-containing protein" evidence="1">
    <location>
        <begin position="18"/>
        <end position="150"/>
    </location>
</feature>
<dbReference type="OrthoDB" id="6679387at2759"/>
<protein>
    <recommendedName>
        <fullName evidence="4">Platelet-derived growth factor (PDGF) family profile domain-containing protein</fullName>
    </recommendedName>
</protein>
<organism evidence="2 3">
    <name type="scientific">Acanthoscelides obtectus</name>
    <name type="common">Bean weevil</name>
    <name type="synonym">Bruchus obtectus</name>
    <dbReference type="NCBI Taxonomy" id="200917"/>
    <lineage>
        <taxon>Eukaryota</taxon>
        <taxon>Metazoa</taxon>
        <taxon>Ecdysozoa</taxon>
        <taxon>Arthropoda</taxon>
        <taxon>Hexapoda</taxon>
        <taxon>Insecta</taxon>
        <taxon>Pterygota</taxon>
        <taxon>Neoptera</taxon>
        <taxon>Endopterygota</taxon>
        <taxon>Coleoptera</taxon>
        <taxon>Polyphaga</taxon>
        <taxon>Cucujiformia</taxon>
        <taxon>Chrysomeloidea</taxon>
        <taxon>Chrysomelidae</taxon>
        <taxon>Bruchinae</taxon>
        <taxon>Bruchini</taxon>
        <taxon>Acanthoscelides</taxon>
    </lineage>
</organism>
<name>A0A9P0LCB6_ACAOB</name>
<accession>A0A9P0LCB6</accession>
<evidence type="ECO:0000313" key="3">
    <source>
        <dbReference type="Proteomes" id="UP001152888"/>
    </source>
</evidence>
<dbReference type="InterPro" id="IPR029034">
    <property type="entry name" value="Cystine-knot_cytokine"/>
</dbReference>
<sequence length="150" mass="17273">MPSRGALLSIAIVVCFGEMTVTEKGCSVLKHGSELERQFRRHYRDSEVQFKCGAPRLRAVSTEDIVEENGFVECLNDYKVEPSWTMLYRCEYSGCCANNMQCVSDKEDEKVPIVFRIRPRSYKTKQRHPMFIKLMAKNDSSCICDDIITK</sequence>